<dbReference type="AlphaFoldDB" id="A0A238VH00"/>
<proteinExistence type="predicted"/>
<dbReference type="EMBL" id="FZNO01000003">
    <property type="protein sequence ID" value="SNR32963.1"/>
    <property type="molecule type" value="Genomic_DNA"/>
</dbReference>
<evidence type="ECO:0000313" key="2">
    <source>
        <dbReference type="Proteomes" id="UP000198403"/>
    </source>
</evidence>
<dbReference type="RefSeq" id="WP_089335223.1">
    <property type="nucleotide sequence ID" value="NZ_FZNO01000003.1"/>
</dbReference>
<dbReference type="Gene3D" id="3.40.50.300">
    <property type="entry name" value="P-loop containing nucleotide triphosphate hydrolases"/>
    <property type="match status" value="1"/>
</dbReference>
<dbReference type="Proteomes" id="UP000198403">
    <property type="component" value="Unassembled WGS sequence"/>
</dbReference>
<dbReference type="InterPro" id="IPR027417">
    <property type="entry name" value="P-loop_NTPase"/>
</dbReference>
<protein>
    <submittedName>
        <fullName evidence="1">Phage terminase, large subunit, PBSX family</fullName>
    </submittedName>
</protein>
<name>A0A238VH00_9ACTN</name>
<dbReference type="OrthoDB" id="4498710at2"/>
<dbReference type="Gene3D" id="3.30.420.280">
    <property type="match status" value="1"/>
</dbReference>
<keyword evidence="2" id="KW-1185">Reference proteome</keyword>
<gene>
    <name evidence="1" type="ORF">SAMN06272737_10373</name>
</gene>
<evidence type="ECO:0000313" key="1">
    <source>
        <dbReference type="EMBL" id="SNR32963.1"/>
    </source>
</evidence>
<accession>A0A238VH00</accession>
<reference evidence="1 2" key="1">
    <citation type="submission" date="2017-06" db="EMBL/GenBank/DDBJ databases">
        <authorList>
            <person name="Kim H.J."/>
            <person name="Triplett B.A."/>
        </authorList>
    </citation>
    <scope>NUCLEOTIDE SEQUENCE [LARGE SCALE GENOMIC DNA]</scope>
    <source>
        <strain evidence="1 2">DSM 44272</strain>
    </source>
</reference>
<organism evidence="1 2">
    <name type="scientific">Blastococcus mobilis</name>
    <dbReference type="NCBI Taxonomy" id="1938746"/>
    <lineage>
        <taxon>Bacteria</taxon>
        <taxon>Bacillati</taxon>
        <taxon>Actinomycetota</taxon>
        <taxon>Actinomycetes</taxon>
        <taxon>Geodermatophilales</taxon>
        <taxon>Geodermatophilaceae</taxon>
        <taxon>Blastococcus</taxon>
    </lineage>
</organism>
<sequence>MRSAHLSAKQKQSIREAGARINLWEGSVRSGKTLSSIIAFLEALRTGPKGPVAIIGKTRDTVARNVIDPMADLFGTLAPSAVQYTRGAPTAVILGRLVHVMGANDARSEGRLRGLTLALAYVDEASLVSRPFWGQLLYRLSVPGARLFATTNPDSPAHWLKREYLDRAGELDMATWHFTLDDNPALTADYVAAIKAENVGLFYKRFVQGLWVAAEGAIYDMLDLDSGGVHRAHWGQVRRLLVGRWWMGVDYGTSNPTHAVLLGLGADERLYVCGEWRHDGRAQRSLSDAEQSERIRAWLDAGAGLPLPDGAHPDARPGPVWPERTAVDPSAASFRRQLRNDGWTGLVEAENAVVDGIRNVSSLLAARRLLFLADDRGQPAAPELERELLGYVWDEKKQAKGLDEPAKVDDHGCDALRYSCQVSRPVWRPWLQASALAA</sequence>
<dbReference type="Pfam" id="PF03237">
    <property type="entry name" value="Terminase_6N"/>
    <property type="match status" value="1"/>
</dbReference>